<dbReference type="AlphaFoldDB" id="A0A3P7RKU5"/>
<proteinExistence type="predicted"/>
<keyword evidence="1" id="KW-0812">Transmembrane</keyword>
<evidence type="ECO:0000313" key="3">
    <source>
        <dbReference type="Proteomes" id="UP000278807"/>
    </source>
</evidence>
<name>A0A3P7RKU5_RODNA</name>
<keyword evidence="1" id="KW-1133">Transmembrane helix</keyword>
<feature type="transmembrane region" description="Helical" evidence="1">
    <location>
        <begin position="18"/>
        <end position="37"/>
    </location>
</feature>
<reference evidence="2 3" key="1">
    <citation type="submission" date="2018-11" db="EMBL/GenBank/DDBJ databases">
        <authorList>
            <consortium name="Pathogen Informatics"/>
        </authorList>
    </citation>
    <scope>NUCLEOTIDE SEQUENCE [LARGE SCALE GENOMIC DNA]</scope>
</reference>
<sequence>MDTSMEEMGKSVKKCMNFANVLLMLYDFFGTSFSGALNNEKLQKRFDEIIISIIPINNLASRKLAWLMKEFAIWKELARHLGFQNWKLK</sequence>
<keyword evidence="1" id="KW-0472">Membrane</keyword>
<dbReference type="Proteomes" id="UP000278807">
    <property type="component" value="Unassembled WGS sequence"/>
</dbReference>
<dbReference type="EMBL" id="UZAE01000040">
    <property type="protein sequence ID" value="VDN96055.1"/>
    <property type="molecule type" value="Genomic_DNA"/>
</dbReference>
<organism evidence="2 3">
    <name type="scientific">Rodentolepis nana</name>
    <name type="common">Dwarf tapeworm</name>
    <name type="synonym">Hymenolepis nana</name>
    <dbReference type="NCBI Taxonomy" id="102285"/>
    <lineage>
        <taxon>Eukaryota</taxon>
        <taxon>Metazoa</taxon>
        <taxon>Spiralia</taxon>
        <taxon>Lophotrochozoa</taxon>
        <taxon>Platyhelminthes</taxon>
        <taxon>Cestoda</taxon>
        <taxon>Eucestoda</taxon>
        <taxon>Cyclophyllidea</taxon>
        <taxon>Hymenolepididae</taxon>
        <taxon>Rodentolepis</taxon>
    </lineage>
</organism>
<evidence type="ECO:0000256" key="1">
    <source>
        <dbReference type="SAM" id="Phobius"/>
    </source>
</evidence>
<protein>
    <submittedName>
        <fullName evidence="2">Uncharacterized protein</fullName>
    </submittedName>
</protein>
<gene>
    <name evidence="2" type="ORF">HNAJ_LOCUS196</name>
</gene>
<accession>A0A3P7RKU5</accession>
<keyword evidence="3" id="KW-1185">Reference proteome</keyword>
<evidence type="ECO:0000313" key="2">
    <source>
        <dbReference type="EMBL" id="VDN96055.1"/>
    </source>
</evidence>